<dbReference type="OrthoDB" id="280528at2"/>
<dbReference type="Proteomes" id="UP000318017">
    <property type="component" value="Chromosome"/>
</dbReference>
<sequence length="89" mass="9769">MPRMLALGVLFCFTAGCASRPGWGWGGMQGTTDRQKARAVIHDPYPLNDIGPEVIGGRPREFYTPQAEAHRTHNVDATFPQSFGFPPPN</sequence>
<dbReference type="EMBL" id="CP036298">
    <property type="protein sequence ID" value="QDV27158.1"/>
    <property type="molecule type" value="Genomic_DNA"/>
</dbReference>
<organism evidence="1 2">
    <name type="scientific">Aureliella helgolandensis</name>
    <dbReference type="NCBI Taxonomy" id="2527968"/>
    <lineage>
        <taxon>Bacteria</taxon>
        <taxon>Pseudomonadati</taxon>
        <taxon>Planctomycetota</taxon>
        <taxon>Planctomycetia</taxon>
        <taxon>Pirellulales</taxon>
        <taxon>Pirellulaceae</taxon>
        <taxon>Aureliella</taxon>
    </lineage>
</organism>
<gene>
    <name evidence="1" type="ORF">Q31a_55450</name>
</gene>
<reference evidence="1 2" key="1">
    <citation type="submission" date="2019-02" db="EMBL/GenBank/DDBJ databases">
        <title>Deep-cultivation of Planctomycetes and their phenomic and genomic characterization uncovers novel biology.</title>
        <authorList>
            <person name="Wiegand S."/>
            <person name="Jogler M."/>
            <person name="Boedeker C."/>
            <person name="Pinto D."/>
            <person name="Vollmers J."/>
            <person name="Rivas-Marin E."/>
            <person name="Kohn T."/>
            <person name="Peeters S.H."/>
            <person name="Heuer A."/>
            <person name="Rast P."/>
            <person name="Oberbeckmann S."/>
            <person name="Bunk B."/>
            <person name="Jeske O."/>
            <person name="Meyerdierks A."/>
            <person name="Storesund J.E."/>
            <person name="Kallscheuer N."/>
            <person name="Luecker S."/>
            <person name="Lage O.M."/>
            <person name="Pohl T."/>
            <person name="Merkel B.J."/>
            <person name="Hornburger P."/>
            <person name="Mueller R.-W."/>
            <person name="Bruemmer F."/>
            <person name="Labrenz M."/>
            <person name="Spormann A.M."/>
            <person name="Op den Camp H."/>
            <person name="Overmann J."/>
            <person name="Amann R."/>
            <person name="Jetten M.S.M."/>
            <person name="Mascher T."/>
            <person name="Medema M.H."/>
            <person name="Devos D.P."/>
            <person name="Kaster A.-K."/>
            <person name="Ovreas L."/>
            <person name="Rohde M."/>
            <person name="Galperin M.Y."/>
            <person name="Jogler C."/>
        </authorList>
    </citation>
    <scope>NUCLEOTIDE SEQUENCE [LARGE SCALE GENOMIC DNA]</scope>
    <source>
        <strain evidence="1 2">Q31a</strain>
    </source>
</reference>
<keyword evidence="2" id="KW-1185">Reference proteome</keyword>
<evidence type="ECO:0000313" key="1">
    <source>
        <dbReference type="EMBL" id="QDV27158.1"/>
    </source>
</evidence>
<proteinExistence type="predicted"/>
<dbReference type="AlphaFoldDB" id="A0A518GF31"/>
<evidence type="ECO:0008006" key="3">
    <source>
        <dbReference type="Google" id="ProtNLM"/>
    </source>
</evidence>
<dbReference type="KEGG" id="ahel:Q31a_55450"/>
<dbReference type="RefSeq" id="WP_145084111.1">
    <property type="nucleotide sequence ID" value="NZ_CP036298.1"/>
</dbReference>
<accession>A0A518GF31</accession>
<evidence type="ECO:0000313" key="2">
    <source>
        <dbReference type="Proteomes" id="UP000318017"/>
    </source>
</evidence>
<dbReference type="PROSITE" id="PS51257">
    <property type="entry name" value="PROKAR_LIPOPROTEIN"/>
    <property type="match status" value="1"/>
</dbReference>
<protein>
    <recommendedName>
        <fullName evidence="3">Membrane or secreted protein</fullName>
    </recommendedName>
</protein>
<name>A0A518GF31_9BACT</name>